<keyword evidence="2" id="KW-0812">Transmembrane</keyword>
<feature type="region of interest" description="Disordered" evidence="1">
    <location>
        <begin position="206"/>
        <end position="235"/>
    </location>
</feature>
<keyword evidence="3" id="KW-0732">Signal</keyword>
<gene>
    <name evidence="5" type="ORF">MYCIT1_LOCUS13709</name>
</gene>
<dbReference type="SUPFAM" id="SSF56112">
    <property type="entry name" value="Protein kinase-like (PK-like)"/>
    <property type="match status" value="1"/>
</dbReference>
<keyword evidence="2" id="KW-0472">Membrane</keyword>
<evidence type="ECO:0000313" key="6">
    <source>
        <dbReference type="Proteomes" id="UP001295794"/>
    </source>
</evidence>
<dbReference type="PANTHER" id="PTHR38248:SF2">
    <property type="entry name" value="FUNK1 11"/>
    <property type="match status" value="1"/>
</dbReference>
<feature type="domain" description="Fungal-type protein kinase" evidence="4">
    <location>
        <begin position="580"/>
        <end position="1022"/>
    </location>
</feature>
<evidence type="ECO:0000256" key="1">
    <source>
        <dbReference type="SAM" id="MobiDB-lite"/>
    </source>
</evidence>
<sequence>MFPVLAFLTPLLFGAAASGQGVATNATCNAASLQWVRWSESDSRVASADCTSPPIDSSRLSILVCRVRVWLQRTSGEYAIMDVRARSVSFQKTGSSSCILLLSSVHRSGLRTKSRIPWPNCCPGEPMHLQLGHVLGSECVCWMPRPRCIALVCRWSIFSQNCTTTYISRFPEAIPSNTAVPHWAYQNVTIFDGFNATAAQTQLNAPESTAGGQATSTGIPSGLPSSHPIEPVSGGKKANAGAIAGGVVGGVVGAALIFVVAFLLVRRRKHSDPPSRLVTSAPVSMSYAGDHITPFTGGLPAAKLYNPDDPSTFPSSIVKPLSSFSGALWRTYKKRVAADNLRASPASFEAGDHDERHGTAAESDVEIDSDDDDPAATRAANFNEKNSHTPRKCLPSNHTMYNSAELNKQDSPIALHDWMEMVEDSAHNHGIEPVEEFLANLMGPGGPTKESAVKRATTKAVQAGAAGLEKAKELYASPKFVSARQGQKKKRYEADMEGPIRDYLAGVVSSFSESKRPEVAVTARKTFTSVDKCHVTRPDISLGKPGLKINEQEWKWSNTLVTVQLKFHDRIHEDDGTLGTSDSALHALVQLAKDARHLMMSSDRCFVFVVAISFDTATLFRFDTEGFFTSKPFNWLENPRYLPEFLYRIYHPSAGHPQATLGEDDTITFTDKATKRRIWAALETEGDHVAAFKDEETAVGRSFCLTAAVFGEVDGERVLVPVKCHTIGEPLWHSHGLFGRATKVFRVMIDKDLEAYEQSLGGDDPLPCPQLYALKDSWRQGCRRPEVDYYDLIELFRKSEKGQAFIKQHKLDESAMARCIGSLDLSDTVKDFRFKDGTGPDWDTARHKTTSEAGDGLHRYHTRTLLTPVGTRLDRFTSTWALVTAVYHAACHLFIAFEAGVLHRDVSEGNIMFAEMIGLKTPRGFLVDWDYAEFTEKGLEAFKKNFGSRLHSEQYDSVDKSLKHITVRATLVPYPLWSDSFLQGTWPFLAIEVMQHSLGQRKNFKHGSHHDLESLFWLLYWMGVRHTKHHLPAGDRACTELFDSRAPETKKGTIADTAKFSLDGRNGFHVIVNFIRRDVFQQNLEPQPEIDHKSDNLTMIRRLMTHEATLKDFRVALDRLTYNWHENDGALVYHPPPLRAKDGKKQPSLFQQVVVNNASQHQSKSGSKKSGSRSRPNNSSLKRRRAEDEDDGCIGPADARPSSSKKRKPSVGPEEPVPPNLPTKKTNSARRRGRSSKPASQSSTGTRRSTRLNGTTSK</sequence>
<proteinExistence type="predicted"/>
<keyword evidence="2" id="KW-1133">Transmembrane helix</keyword>
<feature type="signal peptide" evidence="3">
    <location>
        <begin position="1"/>
        <end position="19"/>
    </location>
</feature>
<name>A0AAD2H5X0_9AGAR</name>
<dbReference type="PANTHER" id="PTHR38248">
    <property type="entry name" value="FUNK1 6"/>
    <property type="match status" value="1"/>
</dbReference>
<accession>A0AAD2H5X0</accession>
<feature type="compositionally biased region" description="Low complexity" evidence="1">
    <location>
        <begin position="1240"/>
        <end position="1258"/>
    </location>
</feature>
<reference evidence="5" key="1">
    <citation type="submission" date="2023-11" db="EMBL/GenBank/DDBJ databases">
        <authorList>
            <person name="De Vega J J."/>
            <person name="De Vega J J."/>
        </authorList>
    </citation>
    <scope>NUCLEOTIDE SEQUENCE</scope>
</reference>
<dbReference type="Proteomes" id="UP001295794">
    <property type="component" value="Unassembled WGS sequence"/>
</dbReference>
<comment type="caution">
    <text evidence="5">The sequence shown here is derived from an EMBL/GenBank/DDBJ whole genome shotgun (WGS) entry which is preliminary data.</text>
</comment>
<dbReference type="AlphaFoldDB" id="A0AAD2H5X0"/>
<keyword evidence="6" id="KW-1185">Reference proteome</keyword>
<feature type="compositionally biased region" description="Basic and acidic residues" evidence="1">
    <location>
        <begin position="350"/>
        <end position="359"/>
    </location>
</feature>
<dbReference type="Pfam" id="PF17667">
    <property type="entry name" value="Pkinase_fungal"/>
    <property type="match status" value="1"/>
</dbReference>
<feature type="compositionally biased region" description="Polar residues" evidence="1">
    <location>
        <begin position="206"/>
        <end position="219"/>
    </location>
</feature>
<organism evidence="5 6">
    <name type="scientific">Mycena citricolor</name>
    <dbReference type="NCBI Taxonomy" id="2018698"/>
    <lineage>
        <taxon>Eukaryota</taxon>
        <taxon>Fungi</taxon>
        <taxon>Dikarya</taxon>
        <taxon>Basidiomycota</taxon>
        <taxon>Agaricomycotina</taxon>
        <taxon>Agaricomycetes</taxon>
        <taxon>Agaricomycetidae</taxon>
        <taxon>Agaricales</taxon>
        <taxon>Marasmiineae</taxon>
        <taxon>Mycenaceae</taxon>
        <taxon>Mycena</taxon>
    </lineage>
</organism>
<evidence type="ECO:0000256" key="2">
    <source>
        <dbReference type="SAM" id="Phobius"/>
    </source>
</evidence>
<feature type="transmembrane region" description="Helical" evidence="2">
    <location>
        <begin position="242"/>
        <end position="265"/>
    </location>
</feature>
<dbReference type="EMBL" id="CAVNYO010000151">
    <property type="protein sequence ID" value="CAK5269752.1"/>
    <property type="molecule type" value="Genomic_DNA"/>
</dbReference>
<feature type="chain" id="PRO_5042063301" description="Fungal-type protein kinase domain-containing protein" evidence="3">
    <location>
        <begin position="20"/>
        <end position="1258"/>
    </location>
</feature>
<feature type="compositionally biased region" description="Acidic residues" evidence="1">
    <location>
        <begin position="363"/>
        <end position="374"/>
    </location>
</feature>
<evidence type="ECO:0000313" key="5">
    <source>
        <dbReference type="EMBL" id="CAK5269752.1"/>
    </source>
</evidence>
<feature type="region of interest" description="Disordered" evidence="1">
    <location>
        <begin position="347"/>
        <end position="398"/>
    </location>
</feature>
<dbReference type="InterPro" id="IPR011009">
    <property type="entry name" value="Kinase-like_dom_sf"/>
</dbReference>
<dbReference type="Gene3D" id="1.10.510.10">
    <property type="entry name" value="Transferase(Phosphotransferase) domain 1"/>
    <property type="match status" value="1"/>
</dbReference>
<evidence type="ECO:0000259" key="4">
    <source>
        <dbReference type="Pfam" id="PF17667"/>
    </source>
</evidence>
<dbReference type="InterPro" id="IPR040976">
    <property type="entry name" value="Pkinase_fungal"/>
</dbReference>
<protein>
    <recommendedName>
        <fullName evidence="4">Fungal-type protein kinase domain-containing protein</fullName>
    </recommendedName>
</protein>
<evidence type="ECO:0000256" key="3">
    <source>
        <dbReference type="SAM" id="SignalP"/>
    </source>
</evidence>
<feature type="region of interest" description="Disordered" evidence="1">
    <location>
        <begin position="1157"/>
        <end position="1258"/>
    </location>
</feature>